<feature type="transmembrane region" description="Helical" evidence="5">
    <location>
        <begin position="177"/>
        <end position="201"/>
    </location>
</feature>
<feature type="transmembrane region" description="Helical" evidence="5">
    <location>
        <begin position="309"/>
        <end position="329"/>
    </location>
</feature>
<evidence type="ECO:0000259" key="6">
    <source>
        <dbReference type="Pfam" id="PF03151"/>
    </source>
</evidence>
<dbReference type="Proteomes" id="UP000235965">
    <property type="component" value="Unassembled WGS sequence"/>
</dbReference>
<dbReference type="InterPro" id="IPR004853">
    <property type="entry name" value="Sugar_P_trans_dom"/>
</dbReference>
<feature type="transmembrane region" description="Helical" evidence="5">
    <location>
        <begin position="61"/>
        <end position="82"/>
    </location>
</feature>
<feature type="transmembrane region" description="Helical" evidence="5">
    <location>
        <begin position="153"/>
        <end position="171"/>
    </location>
</feature>
<reference evidence="7 8" key="1">
    <citation type="submission" date="2017-12" db="EMBL/GenBank/DDBJ databases">
        <title>Hemimetabolous genomes reveal molecular basis of termite eusociality.</title>
        <authorList>
            <person name="Harrison M.C."/>
            <person name="Jongepier E."/>
            <person name="Robertson H.M."/>
            <person name="Arning N."/>
            <person name="Bitard-Feildel T."/>
            <person name="Chao H."/>
            <person name="Childers C.P."/>
            <person name="Dinh H."/>
            <person name="Doddapaneni H."/>
            <person name="Dugan S."/>
            <person name="Gowin J."/>
            <person name="Greiner C."/>
            <person name="Han Y."/>
            <person name="Hu H."/>
            <person name="Hughes D.S.T."/>
            <person name="Huylmans A.-K."/>
            <person name="Kemena C."/>
            <person name="Kremer L.P.M."/>
            <person name="Lee S.L."/>
            <person name="Lopez-Ezquerra A."/>
            <person name="Mallet L."/>
            <person name="Monroy-Kuhn J.M."/>
            <person name="Moser A."/>
            <person name="Murali S.C."/>
            <person name="Muzny D.M."/>
            <person name="Otani S."/>
            <person name="Piulachs M.-D."/>
            <person name="Poelchau M."/>
            <person name="Qu J."/>
            <person name="Schaub F."/>
            <person name="Wada-Katsumata A."/>
            <person name="Worley K.C."/>
            <person name="Xie Q."/>
            <person name="Ylla G."/>
            <person name="Poulsen M."/>
            <person name="Gibbs R.A."/>
            <person name="Schal C."/>
            <person name="Richards S."/>
            <person name="Belles X."/>
            <person name="Korb J."/>
            <person name="Bornberg-Bauer E."/>
        </authorList>
    </citation>
    <scope>NUCLEOTIDE SEQUENCE [LARGE SCALE GENOMIC DNA]</scope>
    <source>
        <tissue evidence="7">Whole body</tissue>
    </source>
</reference>
<feature type="transmembrane region" description="Helical" evidence="5">
    <location>
        <begin position="222"/>
        <end position="241"/>
    </location>
</feature>
<feature type="domain" description="Sugar phosphate transporter" evidence="6">
    <location>
        <begin position="32"/>
        <end position="325"/>
    </location>
</feature>
<dbReference type="GO" id="GO:0016020">
    <property type="term" value="C:membrane"/>
    <property type="evidence" value="ECO:0007669"/>
    <property type="project" value="UniProtKB-SubCell"/>
</dbReference>
<evidence type="ECO:0000256" key="3">
    <source>
        <dbReference type="ARBA" id="ARBA00022989"/>
    </source>
</evidence>
<dbReference type="OrthoDB" id="18894at2759"/>
<dbReference type="PANTHER" id="PTHR11132">
    <property type="entry name" value="SOLUTE CARRIER FAMILY 35"/>
    <property type="match status" value="1"/>
</dbReference>
<evidence type="ECO:0000313" key="7">
    <source>
        <dbReference type="EMBL" id="PNF23148.1"/>
    </source>
</evidence>
<dbReference type="FunCoup" id="A0A2J7Q3H9">
    <property type="interactions" value="1955"/>
</dbReference>
<dbReference type="AlphaFoldDB" id="A0A2J7Q3H9"/>
<dbReference type="InParanoid" id="A0A2J7Q3H9"/>
<dbReference type="CDD" id="cd21092">
    <property type="entry name" value="TPT_S35C2"/>
    <property type="match status" value="1"/>
</dbReference>
<evidence type="ECO:0000313" key="8">
    <source>
        <dbReference type="Proteomes" id="UP000235965"/>
    </source>
</evidence>
<dbReference type="InterPro" id="IPR050186">
    <property type="entry name" value="TPT_transporter"/>
</dbReference>
<evidence type="ECO:0000256" key="2">
    <source>
        <dbReference type="ARBA" id="ARBA00022692"/>
    </source>
</evidence>
<comment type="caution">
    <text evidence="7">The sequence shown here is derived from an EMBL/GenBank/DDBJ whole genome shotgun (WGS) entry which is preliminary data.</text>
</comment>
<accession>A0A2J7Q3H9</accession>
<proteinExistence type="predicted"/>
<name>A0A2J7Q3H9_9NEOP</name>
<dbReference type="Pfam" id="PF03151">
    <property type="entry name" value="TPT"/>
    <property type="match status" value="1"/>
</dbReference>
<organism evidence="7 8">
    <name type="scientific">Cryptotermes secundus</name>
    <dbReference type="NCBI Taxonomy" id="105785"/>
    <lineage>
        <taxon>Eukaryota</taxon>
        <taxon>Metazoa</taxon>
        <taxon>Ecdysozoa</taxon>
        <taxon>Arthropoda</taxon>
        <taxon>Hexapoda</taxon>
        <taxon>Insecta</taxon>
        <taxon>Pterygota</taxon>
        <taxon>Neoptera</taxon>
        <taxon>Polyneoptera</taxon>
        <taxon>Dictyoptera</taxon>
        <taxon>Blattodea</taxon>
        <taxon>Blattoidea</taxon>
        <taxon>Termitoidae</taxon>
        <taxon>Kalotermitidae</taxon>
        <taxon>Cryptotermitinae</taxon>
        <taxon>Cryptotermes</taxon>
    </lineage>
</organism>
<keyword evidence="3 5" id="KW-1133">Transmembrane helix</keyword>
<feature type="transmembrane region" description="Helical" evidence="5">
    <location>
        <begin position="125"/>
        <end position="146"/>
    </location>
</feature>
<dbReference type="STRING" id="105785.A0A2J7Q3H9"/>
<evidence type="ECO:0000256" key="1">
    <source>
        <dbReference type="ARBA" id="ARBA00004141"/>
    </source>
</evidence>
<feature type="transmembrane region" description="Helical" evidence="5">
    <location>
        <begin position="253"/>
        <end position="273"/>
    </location>
</feature>
<sequence length="406" mass="45027">MAGTKLKHELGQHLVKKKVTCTGPCVQLAIKTVAIILVYYTLSIGLTFYQRRFLQEFNFPLSVVLCHLVLKFVIASLCRTVWKCCTSKQRVVLNWGNFLKKVAPTGISSGLDVGLSNWGLELIPVSLYTMTKSTAIIFILGFALLFKLEEKSWTLCIIVVMISGGLFLFTYKATEFNFLGFILVLTASFTSGLRWTLAQLVMQKSKLGLENPIDMVYHVQPWMIVPILPLAIGFEGVALASNCKFFRYHDANVFVITLLQIIAGALLAFCMEVAEFMVVTHTSSLTLSVAGIFKEVCTLILAVETGDQMNLINVVGLFFCLGGIIFHVLHKSTIASRRSNVNEFEGDLYNTEGDAKQSDSGSDLRVPLLADSSVMFTSGNIYSTDESDEDSSNVLFNILQRRDNSK</sequence>
<gene>
    <name evidence="7" type="ORF">B7P43_G06693</name>
</gene>
<protein>
    <recommendedName>
        <fullName evidence="6">Sugar phosphate transporter domain-containing protein</fullName>
    </recommendedName>
</protein>
<keyword evidence="2 5" id="KW-0812">Transmembrane</keyword>
<evidence type="ECO:0000256" key="4">
    <source>
        <dbReference type="ARBA" id="ARBA00023136"/>
    </source>
</evidence>
<keyword evidence="4 5" id="KW-0472">Membrane</keyword>
<dbReference type="EMBL" id="NEVH01019067">
    <property type="protein sequence ID" value="PNF23149.1"/>
    <property type="molecule type" value="Genomic_DNA"/>
</dbReference>
<keyword evidence="8" id="KW-1185">Reference proteome</keyword>
<comment type="subcellular location">
    <subcellularLocation>
        <location evidence="1">Membrane</location>
        <topology evidence="1">Multi-pass membrane protein</topology>
    </subcellularLocation>
</comment>
<evidence type="ECO:0000256" key="5">
    <source>
        <dbReference type="SAM" id="Phobius"/>
    </source>
</evidence>
<dbReference type="EMBL" id="NEVH01019067">
    <property type="protein sequence ID" value="PNF23148.1"/>
    <property type="molecule type" value="Genomic_DNA"/>
</dbReference>
<feature type="transmembrane region" description="Helical" evidence="5">
    <location>
        <begin position="28"/>
        <end position="49"/>
    </location>
</feature>